<comment type="caution">
    <text evidence="1">The sequence shown here is derived from an EMBL/GenBank/DDBJ whole genome shotgun (WGS) entry which is preliminary data.</text>
</comment>
<dbReference type="Proteomes" id="UP000799755">
    <property type="component" value="Unassembled WGS sequence"/>
</dbReference>
<protein>
    <submittedName>
        <fullName evidence="1">Uncharacterized protein</fullName>
    </submittedName>
</protein>
<gene>
    <name evidence="1" type="ORF">BDR25DRAFT_303960</name>
</gene>
<sequence>MDSLLPTSYDLTTLYKIEHAGKVNQPVFQVVSGFFCALAILAFIGRLAVRLTIRQRLYADDYLLIFSVAALIAATIILYKFNHLIYILNALKFDFFLPTKDDFKAIGGAQGINYSLIAMMWTATCAVKLCFLVSSKALIANVSTKITLWYWVTVVLVVISWGLAVTIAFIICPYTGNAIITHCSPETPFVKTMVLKIVVTSLDAITDIMIVAIPIWILHNVRIKLTQKFAIGVFLCLSVVMVAITITRTAVAYHNNRWDMTWEYLILYLESCIAIIMASATAFRTVFVEHRRRREQDRLPLRDLPQQPQNLRGRIGRMRARAKENEDFDETVEGDATYLPRSRSEGGKINGLLTFINSYGSRSRTENSHSEMNSSGFQGLGSINTAEGTTHSPQKSFDAGTHASSDRV</sequence>
<proteinExistence type="predicted"/>
<keyword evidence="2" id="KW-1185">Reference proteome</keyword>
<organism evidence="1 2">
    <name type="scientific">Lindgomyces ingoldianus</name>
    <dbReference type="NCBI Taxonomy" id="673940"/>
    <lineage>
        <taxon>Eukaryota</taxon>
        <taxon>Fungi</taxon>
        <taxon>Dikarya</taxon>
        <taxon>Ascomycota</taxon>
        <taxon>Pezizomycotina</taxon>
        <taxon>Dothideomycetes</taxon>
        <taxon>Pleosporomycetidae</taxon>
        <taxon>Pleosporales</taxon>
        <taxon>Lindgomycetaceae</taxon>
        <taxon>Lindgomyces</taxon>
    </lineage>
</organism>
<name>A0ACB6QW60_9PLEO</name>
<accession>A0ACB6QW60</accession>
<evidence type="ECO:0000313" key="1">
    <source>
        <dbReference type="EMBL" id="KAF2470517.1"/>
    </source>
</evidence>
<reference evidence="1" key="1">
    <citation type="journal article" date="2020" name="Stud. Mycol.">
        <title>101 Dothideomycetes genomes: a test case for predicting lifestyles and emergence of pathogens.</title>
        <authorList>
            <person name="Haridas S."/>
            <person name="Albert R."/>
            <person name="Binder M."/>
            <person name="Bloem J."/>
            <person name="Labutti K."/>
            <person name="Salamov A."/>
            <person name="Andreopoulos B."/>
            <person name="Baker S."/>
            <person name="Barry K."/>
            <person name="Bills G."/>
            <person name="Bluhm B."/>
            <person name="Cannon C."/>
            <person name="Castanera R."/>
            <person name="Culley D."/>
            <person name="Daum C."/>
            <person name="Ezra D."/>
            <person name="Gonzalez J."/>
            <person name="Henrissat B."/>
            <person name="Kuo A."/>
            <person name="Liang C."/>
            <person name="Lipzen A."/>
            <person name="Lutzoni F."/>
            <person name="Magnuson J."/>
            <person name="Mondo S."/>
            <person name="Nolan M."/>
            <person name="Ohm R."/>
            <person name="Pangilinan J."/>
            <person name="Park H.-J."/>
            <person name="Ramirez L."/>
            <person name="Alfaro M."/>
            <person name="Sun H."/>
            <person name="Tritt A."/>
            <person name="Yoshinaga Y."/>
            <person name="Zwiers L.-H."/>
            <person name="Turgeon B."/>
            <person name="Goodwin S."/>
            <person name="Spatafora J."/>
            <person name="Crous P."/>
            <person name="Grigoriev I."/>
        </authorList>
    </citation>
    <scope>NUCLEOTIDE SEQUENCE</scope>
    <source>
        <strain evidence="1">ATCC 200398</strain>
    </source>
</reference>
<evidence type="ECO:0000313" key="2">
    <source>
        <dbReference type="Proteomes" id="UP000799755"/>
    </source>
</evidence>
<dbReference type="EMBL" id="MU003508">
    <property type="protein sequence ID" value="KAF2470517.1"/>
    <property type="molecule type" value="Genomic_DNA"/>
</dbReference>